<protein>
    <submittedName>
        <fullName evidence="1">DUF1496 domain-containing protein</fullName>
    </submittedName>
</protein>
<evidence type="ECO:0000313" key="1">
    <source>
        <dbReference type="EMBL" id="TKB56165.1"/>
    </source>
</evidence>
<proteinExistence type="predicted"/>
<evidence type="ECO:0000313" key="2">
    <source>
        <dbReference type="Proteomes" id="UP000305675"/>
    </source>
</evidence>
<dbReference type="InterPro" id="IPR009971">
    <property type="entry name" value="DUF1496"/>
</dbReference>
<reference evidence="1 2" key="1">
    <citation type="submission" date="2019-04" db="EMBL/GenBank/DDBJ databases">
        <authorList>
            <person name="Hwang J.C."/>
        </authorList>
    </citation>
    <scope>NUCLEOTIDE SEQUENCE [LARGE SCALE GENOMIC DNA]</scope>
    <source>
        <strain evidence="1 2">IMCC35002</strain>
    </source>
</reference>
<keyword evidence="2" id="KW-1185">Reference proteome</keyword>
<comment type="caution">
    <text evidence="1">The sequence shown here is derived from an EMBL/GenBank/DDBJ whole genome shotgun (WGS) entry which is preliminary data.</text>
</comment>
<dbReference type="EMBL" id="SWCJ01000004">
    <property type="protein sequence ID" value="TKB56165.1"/>
    <property type="molecule type" value="Genomic_DNA"/>
</dbReference>
<organism evidence="1 2">
    <name type="scientific">Ferrimonas aestuarii</name>
    <dbReference type="NCBI Taxonomy" id="2569539"/>
    <lineage>
        <taxon>Bacteria</taxon>
        <taxon>Pseudomonadati</taxon>
        <taxon>Pseudomonadota</taxon>
        <taxon>Gammaproteobacteria</taxon>
        <taxon>Alteromonadales</taxon>
        <taxon>Ferrimonadaceae</taxon>
        <taxon>Ferrimonas</taxon>
    </lineage>
</organism>
<dbReference type="Proteomes" id="UP000305675">
    <property type="component" value="Unassembled WGS sequence"/>
</dbReference>
<accession>A0A4U1BP43</accession>
<name>A0A4U1BP43_9GAMM</name>
<dbReference type="Pfam" id="PF07383">
    <property type="entry name" value="DUF1496"/>
    <property type="match status" value="1"/>
</dbReference>
<sequence>MNPLIIALMAQVSAHSAEPLLVTQPQVTQPVCWYQGQEYSEGAVLNLDSRQLICGSKFENEDNGRLIWLVLDEEGQPIRPKRGGSKITIN</sequence>
<dbReference type="RefSeq" id="WP_136862894.1">
    <property type="nucleotide sequence ID" value="NZ_SWCJ01000004.1"/>
</dbReference>
<dbReference type="OrthoDB" id="6400575at2"/>
<gene>
    <name evidence="1" type="ORF">FCL42_08090</name>
</gene>
<dbReference type="AlphaFoldDB" id="A0A4U1BP43"/>